<dbReference type="AlphaFoldDB" id="A0A328AM14"/>
<evidence type="ECO:0000313" key="4">
    <source>
        <dbReference type="Proteomes" id="UP000249254"/>
    </source>
</evidence>
<dbReference type="PANTHER" id="PTHR43640">
    <property type="entry name" value="OS07G0260300 PROTEIN"/>
    <property type="match status" value="1"/>
</dbReference>
<dbReference type="PANTHER" id="PTHR43640:SF1">
    <property type="entry name" value="THIOREDOXIN-DEPENDENT PEROXIREDOXIN"/>
    <property type="match status" value="1"/>
</dbReference>
<dbReference type="Proteomes" id="UP000249254">
    <property type="component" value="Unassembled WGS sequence"/>
</dbReference>
<evidence type="ECO:0000256" key="1">
    <source>
        <dbReference type="SAM" id="SignalP"/>
    </source>
</evidence>
<proteinExistence type="predicted"/>
<accession>A0A328AM14</accession>
<dbReference type="GO" id="GO:0016491">
    <property type="term" value="F:oxidoreductase activity"/>
    <property type="evidence" value="ECO:0007669"/>
    <property type="project" value="InterPro"/>
</dbReference>
<gene>
    <name evidence="3" type="ORF">DJ017_04970</name>
</gene>
<feature type="chain" id="PRO_5016249087" evidence="1">
    <location>
        <begin position="21"/>
        <end position="203"/>
    </location>
</feature>
<dbReference type="RefSeq" id="WP_111527669.1">
    <property type="nucleotide sequence ID" value="NZ_JBHRSG010000002.1"/>
</dbReference>
<dbReference type="SUPFAM" id="SSF52833">
    <property type="entry name" value="Thioredoxin-like"/>
    <property type="match status" value="1"/>
</dbReference>
<dbReference type="Gene3D" id="3.40.30.10">
    <property type="entry name" value="Glutaredoxin"/>
    <property type="match status" value="1"/>
</dbReference>
<protein>
    <submittedName>
        <fullName evidence="3">Thioredoxin family protein</fullName>
    </submittedName>
</protein>
<dbReference type="InterPro" id="IPR036249">
    <property type="entry name" value="Thioredoxin-like_sf"/>
</dbReference>
<evidence type="ECO:0000313" key="3">
    <source>
        <dbReference type="EMBL" id="RAK53918.1"/>
    </source>
</evidence>
<dbReference type="PROSITE" id="PS51352">
    <property type="entry name" value="THIOREDOXIN_2"/>
    <property type="match status" value="1"/>
</dbReference>
<comment type="caution">
    <text evidence="3">The sequence shown here is derived from an EMBL/GenBank/DDBJ whole genome shotgun (WGS) entry which is preliminary data.</text>
</comment>
<dbReference type="InterPro" id="IPR000866">
    <property type="entry name" value="AhpC/TSA"/>
</dbReference>
<dbReference type="OrthoDB" id="9809746at2"/>
<keyword evidence="4" id="KW-1185">Reference proteome</keyword>
<feature type="signal peptide" evidence="1">
    <location>
        <begin position="1"/>
        <end position="20"/>
    </location>
</feature>
<name>A0A328AM14_9CAUL</name>
<dbReference type="InterPro" id="IPR047262">
    <property type="entry name" value="PRX-like1"/>
</dbReference>
<reference evidence="4" key="1">
    <citation type="submission" date="2018-05" db="EMBL/GenBank/DDBJ databases">
        <authorList>
            <person name="Li X."/>
        </authorList>
    </citation>
    <scope>NUCLEOTIDE SEQUENCE [LARGE SCALE GENOMIC DNA]</scope>
    <source>
        <strain evidence="4">LX32</strain>
    </source>
</reference>
<sequence length="203" mass="21953">MSKLAAILVALLALAAPALAQPVLGAPAPDFRARDAAGRTRSLSEFRGRTVVLEWASDACPYTHKHYDAGNMQRQQAEAAKAGVVWLTVISDAPDSAGYMTPAQARAWRTREKSRASDILLDPEARVARAYEAKVTPHMFIIDEAGKLVYMGGIDDRPYVDPESLKGAEDYVLEALAELKAGKPISHPVTRPYGCSVKYASAQ</sequence>
<keyword evidence="1" id="KW-0732">Signal</keyword>
<dbReference type="EMBL" id="QFYQ01000001">
    <property type="protein sequence ID" value="RAK53918.1"/>
    <property type="molecule type" value="Genomic_DNA"/>
</dbReference>
<dbReference type="Pfam" id="PF00578">
    <property type="entry name" value="AhpC-TSA"/>
    <property type="match status" value="1"/>
</dbReference>
<feature type="domain" description="Thioredoxin" evidence="2">
    <location>
        <begin position="22"/>
        <end position="181"/>
    </location>
</feature>
<dbReference type="InterPro" id="IPR013766">
    <property type="entry name" value="Thioredoxin_domain"/>
</dbReference>
<organism evidence="3 4">
    <name type="scientific">Phenylobacterium soli</name>
    <dbReference type="NCBI Taxonomy" id="2170551"/>
    <lineage>
        <taxon>Bacteria</taxon>
        <taxon>Pseudomonadati</taxon>
        <taxon>Pseudomonadota</taxon>
        <taxon>Alphaproteobacteria</taxon>
        <taxon>Caulobacterales</taxon>
        <taxon>Caulobacteraceae</taxon>
        <taxon>Phenylobacterium</taxon>
    </lineage>
</organism>
<evidence type="ECO:0000259" key="2">
    <source>
        <dbReference type="PROSITE" id="PS51352"/>
    </source>
</evidence>
<dbReference type="GO" id="GO:0016209">
    <property type="term" value="F:antioxidant activity"/>
    <property type="evidence" value="ECO:0007669"/>
    <property type="project" value="InterPro"/>
</dbReference>